<keyword evidence="2" id="KW-1185">Reference proteome</keyword>
<proteinExistence type="predicted"/>
<dbReference type="EMBL" id="RQTJ01000033">
    <property type="protein sequence ID" value="RRA91764.1"/>
    <property type="molecule type" value="Genomic_DNA"/>
</dbReference>
<evidence type="ECO:0000313" key="1">
    <source>
        <dbReference type="EMBL" id="RRA91764.1"/>
    </source>
</evidence>
<reference evidence="1 2" key="1">
    <citation type="submission" date="2018-11" db="EMBL/GenBank/DDBJ databases">
        <title>Flavobacterium sp. nov., YIM 102796 draft genome.</title>
        <authorList>
            <person name="Li G."/>
            <person name="Jiang Y."/>
        </authorList>
    </citation>
    <scope>NUCLEOTIDE SEQUENCE [LARGE SCALE GENOMIC DNA]</scope>
    <source>
        <strain evidence="1 2">YIM 102796</strain>
    </source>
</reference>
<accession>A0A3P1ASA3</accession>
<sequence length="228" mass="26384">MPNRKRLNCYSLFFVTLNRYFCIKIQIMQAIFQKAIENSMSYNDYLNLIDQKINENSSTGHEQNEMLTDFTKLNRARMKRLDKTQQILPELENLTKQISEKQIWIVLTESWCGDAAQNVPVMQKLAEINPLIDLRLVLRDDNEELMQQYLTNGGKSIPKLIAVSANLNKELFTWGPRPATAQVEVKRLLDENGGFNDKVKEGVQIWYNNDKGISMQNELIDLLKNAAN</sequence>
<organism evidence="1 2">
    <name type="scientific">Paenimyroides viscosum</name>
    <dbReference type="NCBI Taxonomy" id="2488729"/>
    <lineage>
        <taxon>Bacteria</taxon>
        <taxon>Pseudomonadati</taxon>
        <taxon>Bacteroidota</taxon>
        <taxon>Flavobacteriia</taxon>
        <taxon>Flavobacteriales</taxon>
        <taxon>Flavobacteriaceae</taxon>
        <taxon>Paenimyroides</taxon>
    </lineage>
</organism>
<dbReference type="SUPFAM" id="SSF52833">
    <property type="entry name" value="Thioredoxin-like"/>
    <property type="match status" value="1"/>
</dbReference>
<comment type="caution">
    <text evidence="1">The sequence shown here is derived from an EMBL/GenBank/DDBJ whole genome shotgun (WGS) entry which is preliminary data.</text>
</comment>
<name>A0A3P1ASA3_9FLAO</name>
<protein>
    <submittedName>
        <fullName evidence="1">Thioredoxin family protein</fullName>
    </submittedName>
</protein>
<dbReference type="Gene3D" id="3.40.30.10">
    <property type="entry name" value="Glutaredoxin"/>
    <property type="match status" value="1"/>
</dbReference>
<gene>
    <name evidence="1" type="ORF">EG242_12355</name>
</gene>
<dbReference type="AlphaFoldDB" id="A0A3P1ASA3"/>
<dbReference type="Proteomes" id="UP000268372">
    <property type="component" value="Unassembled WGS sequence"/>
</dbReference>
<dbReference type="Pfam" id="PF14595">
    <property type="entry name" value="Thioredoxin_9"/>
    <property type="match status" value="1"/>
</dbReference>
<evidence type="ECO:0000313" key="2">
    <source>
        <dbReference type="Proteomes" id="UP000268372"/>
    </source>
</evidence>
<dbReference type="InterPro" id="IPR036249">
    <property type="entry name" value="Thioredoxin-like_sf"/>
</dbReference>